<organism evidence="4 5">
    <name type="scientific">Ciona intestinalis</name>
    <name type="common">Transparent sea squirt</name>
    <name type="synonym">Ascidia intestinalis</name>
    <dbReference type="NCBI Taxonomy" id="7719"/>
    <lineage>
        <taxon>Eukaryota</taxon>
        <taxon>Metazoa</taxon>
        <taxon>Chordata</taxon>
        <taxon>Tunicata</taxon>
        <taxon>Ascidiacea</taxon>
        <taxon>Phlebobranchia</taxon>
        <taxon>Cionidae</taxon>
        <taxon>Ciona</taxon>
    </lineage>
</organism>
<dbReference type="InParanoid" id="H2XU54"/>
<keyword evidence="2" id="KW-0472">Membrane</keyword>
<feature type="domain" description="Glycosyltransferase 2-like" evidence="3">
    <location>
        <begin position="122"/>
        <end position="251"/>
    </location>
</feature>
<feature type="transmembrane region" description="Helical" evidence="2">
    <location>
        <begin position="6"/>
        <end position="27"/>
    </location>
</feature>
<keyword evidence="5" id="KW-1185">Reference proteome</keyword>
<dbReference type="Ensembl" id="ENSCINT00000032669.1">
    <property type="protein sequence ID" value="ENSCINP00000033188.1"/>
    <property type="gene ID" value="ENSCING00000022778.1"/>
</dbReference>
<accession>H2XU54</accession>
<dbReference type="PANTHER" id="PTHR11675:SF63">
    <property type="entry name" value="POLYPEPTIDE N-ACETYLGALACTOSAMINYLTRANSFERASE"/>
    <property type="match status" value="1"/>
</dbReference>
<dbReference type="GeneTree" id="ENSGT00940000165841"/>
<sequence length="254" mass="29080">MRRNIGTVILLVLLITSFVFYYVAVSVQDDRRLQKIRVQNSLKVQVKSVLMEAQKQMGNNFIENMSMIHTEEEQEAYMQGYKSHAFNQLVSDRIGIQPRTIPDTRQPECIGVNEDMTQHQVSIIICYYGEALSVLMRTISSIFKRTPPSLLKEIIVVDDGSTDKETLTEIERLVAKFYLESKLHGLRSKSQLGLIRARMFGARYATGDVLIFLDSHCEVNNGWIEPLLNEIDRSNRTSVVSPIVDTINPDTFEY</sequence>
<evidence type="ECO:0000313" key="5">
    <source>
        <dbReference type="Proteomes" id="UP000008144"/>
    </source>
</evidence>
<dbReference type="InterPro" id="IPR001173">
    <property type="entry name" value="Glyco_trans_2-like"/>
</dbReference>
<evidence type="ECO:0000313" key="4">
    <source>
        <dbReference type="Ensembl" id="ENSCINP00000033188.1"/>
    </source>
</evidence>
<dbReference type="InterPro" id="IPR029044">
    <property type="entry name" value="Nucleotide-diphossugar_trans"/>
</dbReference>
<evidence type="ECO:0000259" key="3">
    <source>
        <dbReference type="Pfam" id="PF00535"/>
    </source>
</evidence>
<reference evidence="4" key="2">
    <citation type="submission" date="2025-08" db="UniProtKB">
        <authorList>
            <consortium name="Ensembl"/>
        </authorList>
    </citation>
    <scope>IDENTIFICATION</scope>
</reference>
<evidence type="ECO:0000256" key="1">
    <source>
        <dbReference type="ARBA" id="ARBA00023157"/>
    </source>
</evidence>
<evidence type="ECO:0000256" key="2">
    <source>
        <dbReference type="SAM" id="Phobius"/>
    </source>
</evidence>
<dbReference type="HOGENOM" id="CLU_1096360_0_0_1"/>
<dbReference type="PANTHER" id="PTHR11675">
    <property type="entry name" value="N-ACETYLGALACTOSAMINYLTRANSFERASE"/>
    <property type="match status" value="1"/>
</dbReference>
<keyword evidence="2" id="KW-1133">Transmembrane helix</keyword>
<dbReference type="Pfam" id="PF00535">
    <property type="entry name" value="Glycos_transf_2"/>
    <property type="match status" value="1"/>
</dbReference>
<name>H2XU54_CIOIN</name>
<keyword evidence="2" id="KW-0812">Transmembrane</keyword>
<protein>
    <recommendedName>
        <fullName evidence="3">Glycosyltransferase 2-like domain-containing protein</fullName>
    </recommendedName>
</protein>
<keyword evidence="1" id="KW-1015">Disulfide bond</keyword>
<proteinExistence type="predicted"/>
<reference evidence="5" key="1">
    <citation type="journal article" date="2002" name="Science">
        <title>The draft genome of Ciona intestinalis: insights into chordate and vertebrate origins.</title>
        <authorList>
            <person name="Dehal P."/>
            <person name="Satou Y."/>
            <person name="Campbell R.K."/>
            <person name="Chapman J."/>
            <person name="Degnan B."/>
            <person name="De Tomaso A."/>
            <person name="Davidson B."/>
            <person name="Di Gregorio A."/>
            <person name="Gelpke M."/>
            <person name="Goodstein D.M."/>
            <person name="Harafuji N."/>
            <person name="Hastings K.E."/>
            <person name="Ho I."/>
            <person name="Hotta K."/>
            <person name="Huang W."/>
            <person name="Kawashima T."/>
            <person name="Lemaire P."/>
            <person name="Martinez D."/>
            <person name="Meinertzhagen I.A."/>
            <person name="Necula S."/>
            <person name="Nonaka M."/>
            <person name="Putnam N."/>
            <person name="Rash S."/>
            <person name="Saiga H."/>
            <person name="Satake M."/>
            <person name="Terry A."/>
            <person name="Yamada L."/>
            <person name="Wang H.G."/>
            <person name="Awazu S."/>
            <person name="Azumi K."/>
            <person name="Boore J."/>
            <person name="Branno M."/>
            <person name="Chin-Bow S."/>
            <person name="DeSantis R."/>
            <person name="Doyle S."/>
            <person name="Francino P."/>
            <person name="Keys D.N."/>
            <person name="Haga S."/>
            <person name="Hayashi H."/>
            <person name="Hino K."/>
            <person name="Imai K.S."/>
            <person name="Inaba K."/>
            <person name="Kano S."/>
            <person name="Kobayashi K."/>
            <person name="Kobayashi M."/>
            <person name="Lee B.I."/>
            <person name="Makabe K.W."/>
            <person name="Manohar C."/>
            <person name="Matassi G."/>
            <person name="Medina M."/>
            <person name="Mochizuki Y."/>
            <person name="Mount S."/>
            <person name="Morishita T."/>
            <person name="Miura S."/>
            <person name="Nakayama A."/>
            <person name="Nishizaka S."/>
            <person name="Nomoto H."/>
            <person name="Ohta F."/>
            <person name="Oishi K."/>
            <person name="Rigoutsos I."/>
            <person name="Sano M."/>
            <person name="Sasaki A."/>
            <person name="Sasakura Y."/>
            <person name="Shoguchi E."/>
            <person name="Shin-i T."/>
            <person name="Spagnuolo A."/>
            <person name="Stainier D."/>
            <person name="Suzuki M.M."/>
            <person name="Tassy O."/>
            <person name="Takatori N."/>
            <person name="Tokuoka M."/>
            <person name="Yagi K."/>
            <person name="Yoshizaki F."/>
            <person name="Wada S."/>
            <person name="Zhang C."/>
            <person name="Hyatt P.D."/>
            <person name="Larimer F."/>
            <person name="Detter C."/>
            <person name="Doggett N."/>
            <person name="Glavina T."/>
            <person name="Hawkins T."/>
            <person name="Richardson P."/>
            <person name="Lucas S."/>
            <person name="Kohara Y."/>
            <person name="Levine M."/>
            <person name="Satoh N."/>
            <person name="Rokhsar D.S."/>
        </authorList>
    </citation>
    <scope>NUCLEOTIDE SEQUENCE [LARGE SCALE GENOMIC DNA]</scope>
</reference>
<dbReference type="Gene3D" id="3.90.550.10">
    <property type="entry name" value="Spore Coat Polysaccharide Biosynthesis Protein SpsA, Chain A"/>
    <property type="match status" value="1"/>
</dbReference>
<reference evidence="4" key="3">
    <citation type="submission" date="2025-09" db="UniProtKB">
        <authorList>
            <consortium name="Ensembl"/>
        </authorList>
    </citation>
    <scope>IDENTIFICATION</scope>
</reference>
<dbReference type="SUPFAM" id="SSF53448">
    <property type="entry name" value="Nucleotide-diphospho-sugar transferases"/>
    <property type="match status" value="1"/>
</dbReference>
<dbReference type="STRING" id="7719.ENSCINP00000033188"/>
<dbReference type="AlphaFoldDB" id="H2XU54"/>
<dbReference type="Proteomes" id="UP000008144">
    <property type="component" value="Unassembled WGS sequence"/>
</dbReference>